<dbReference type="PROSITE" id="PS00237">
    <property type="entry name" value="G_PROTEIN_RECEP_F1_1"/>
    <property type="match status" value="1"/>
</dbReference>
<evidence type="ECO:0000256" key="7">
    <source>
        <dbReference type="ARBA" id="ARBA00023040"/>
    </source>
</evidence>
<evidence type="ECO:0000313" key="16">
    <source>
        <dbReference type="Ensembl" id="ENSSGRP00000091574.1"/>
    </source>
</evidence>
<feature type="transmembrane region" description="Helical" evidence="14">
    <location>
        <begin position="105"/>
        <end position="124"/>
    </location>
</feature>
<dbReference type="InterPro" id="IPR000276">
    <property type="entry name" value="GPCR_Rhodpsn"/>
</dbReference>
<accession>A0A672RRD8</accession>
<evidence type="ECO:0000256" key="3">
    <source>
        <dbReference type="ARBA" id="ARBA00022475"/>
    </source>
</evidence>
<dbReference type="InParanoid" id="A0A672RRD8"/>
<dbReference type="GO" id="GO:0045030">
    <property type="term" value="F:G protein-coupled UTP receptor activity"/>
    <property type="evidence" value="ECO:0007669"/>
    <property type="project" value="TreeGrafter"/>
</dbReference>
<feature type="transmembrane region" description="Helical" evidence="14">
    <location>
        <begin position="187"/>
        <end position="214"/>
    </location>
</feature>
<proteinExistence type="inferred from homology"/>
<evidence type="ECO:0000256" key="4">
    <source>
        <dbReference type="ARBA" id="ARBA00022692"/>
    </source>
</evidence>
<keyword evidence="10" id="KW-1015">Disulfide bond</keyword>
<evidence type="ECO:0000256" key="2">
    <source>
        <dbReference type="ARBA" id="ARBA00021855"/>
    </source>
</evidence>
<evidence type="ECO:0000256" key="8">
    <source>
        <dbReference type="ARBA" id="ARBA00023130"/>
    </source>
</evidence>
<feature type="transmembrane region" description="Helical" evidence="14">
    <location>
        <begin position="144"/>
        <end position="163"/>
    </location>
</feature>
<keyword evidence="8" id="KW-1064">Adaptive immunity</keyword>
<dbReference type="PANTHER" id="PTHR24231">
    <property type="entry name" value="PURINOCEPTOR-RELATED G-PROTEIN COUPLED RECEPTOR"/>
    <property type="match status" value="1"/>
</dbReference>
<evidence type="ECO:0000256" key="10">
    <source>
        <dbReference type="ARBA" id="ARBA00023157"/>
    </source>
</evidence>
<keyword evidence="4 13" id="KW-0812">Transmembrane</keyword>
<evidence type="ECO:0000256" key="11">
    <source>
        <dbReference type="ARBA" id="ARBA00023170"/>
    </source>
</evidence>
<dbReference type="FunFam" id="1.20.1070.10:FF:000017">
    <property type="entry name" value="lysophosphatidic acid receptor 4"/>
    <property type="match status" value="1"/>
</dbReference>
<dbReference type="PANTHER" id="PTHR24231:SF17">
    <property type="entry name" value="P2Y PURINOCEPTOR 2"/>
    <property type="match status" value="1"/>
</dbReference>
<dbReference type="Gene3D" id="1.20.1070.10">
    <property type="entry name" value="Rhodopsin 7-helix transmembrane proteins"/>
    <property type="match status" value="1"/>
</dbReference>
<reference evidence="16" key="1">
    <citation type="submission" date="2025-08" db="UniProtKB">
        <authorList>
            <consortium name="Ensembl"/>
        </authorList>
    </citation>
    <scope>IDENTIFICATION</scope>
</reference>
<comment type="subcellular location">
    <subcellularLocation>
        <location evidence="1">Cell membrane</location>
        <topology evidence="1">Multi-pass membrane protein</topology>
    </subcellularLocation>
</comment>
<evidence type="ECO:0000256" key="6">
    <source>
        <dbReference type="ARBA" id="ARBA00022989"/>
    </source>
</evidence>
<evidence type="ECO:0000256" key="9">
    <source>
        <dbReference type="ARBA" id="ARBA00023136"/>
    </source>
</evidence>
<dbReference type="GO" id="GO:0005886">
    <property type="term" value="C:plasma membrane"/>
    <property type="evidence" value="ECO:0007669"/>
    <property type="project" value="UniProtKB-SubCell"/>
</dbReference>
<dbReference type="Ensembl" id="ENSSGRT00000097473.1">
    <property type="protein sequence ID" value="ENSSGRP00000091574.1"/>
    <property type="gene ID" value="ENSSGRG00000045920.1"/>
</dbReference>
<protein>
    <recommendedName>
        <fullName evidence="2">P2Y purinoceptor 2</fullName>
    </recommendedName>
</protein>
<evidence type="ECO:0000256" key="12">
    <source>
        <dbReference type="ARBA" id="ARBA00023224"/>
    </source>
</evidence>
<evidence type="ECO:0000256" key="5">
    <source>
        <dbReference type="ARBA" id="ARBA00022859"/>
    </source>
</evidence>
<feature type="domain" description="G-protein coupled receptors family 1 profile" evidence="15">
    <location>
        <begin position="42"/>
        <end position="299"/>
    </location>
</feature>
<feature type="transmembrane region" description="Helical" evidence="14">
    <location>
        <begin position="63"/>
        <end position="85"/>
    </location>
</feature>
<keyword evidence="12 13" id="KW-0807">Transducer</keyword>
<dbReference type="InterPro" id="IPR017452">
    <property type="entry name" value="GPCR_Rhodpsn_7TM"/>
</dbReference>
<feature type="transmembrane region" description="Helical" evidence="14">
    <location>
        <begin position="235"/>
        <end position="255"/>
    </location>
</feature>
<keyword evidence="7 13" id="KW-0297">G-protein coupled receptor</keyword>
<keyword evidence="17" id="KW-1185">Reference proteome</keyword>
<evidence type="ECO:0000256" key="13">
    <source>
        <dbReference type="RuleBase" id="RU000688"/>
    </source>
</evidence>
<dbReference type="PROSITE" id="PS50262">
    <property type="entry name" value="G_PROTEIN_RECEP_F1_2"/>
    <property type="match status" value="1"/>
</dbReference>
<dbReference type="OMA" id="INAKSIW"/>
<keyword evidence="5" id="KW-0391">Immunity</keyword>
<dbReference type="PRINTS" id="PR01157">
    <property type="entry name" value="P2YPURNOCPTR"/>
</dbReference>
<evidence type="ECO:0000256" key="1">
    <source>
        <dbReference type="ARBA" id="ARBA00004651"/>
    </source>
</evidence>
<dbReference type="Proteomes" id="UP000472262">
    <property type="component" value="Unassembled WGS sequence"/>
</dbReference>
<dbReference type="GO" id="GO:0002250">
    <property type="term" value="P:adaptive immune response"/>
    <property type="evidence" value="ECO:0007669"/>
    <property type="project" value="UniProtKB-KW"/>
</dbReference>
<feature type="transmembrane region" description="Helical" evidence="14">
    <location>
        <begin position="30"/>
        <end position="51"/>
    </location>
</feature>
<evidence type="ECO:0000313" key="17">
    <source>
        <dbReference type="Proteomes" id="UP000472262"/>
    </source>
</evidence>
<keyword evidence="9 14" id="KW-0472">Membrane</keyword>
<keyword evidence="3" id="KW-1003">Cell membrane</keyword>
<sequence length="349" mass="40763">MAMHNDTGTNDSSEYHCELKEHFKYILLPVSYSLVFVFGLGLNITAMYVILFRTKHWKPSTIYMINLNVCDTLYILTLPFLIYYYADKNDWPFGELMCKLIRFLFYTNLYGSILFLSCISLHRYLGICHPMRSLYWMNGRRARLVSVGIWVIILILQAPTLYFSRIRLNGEDRVCHDTTIQDLFDDFLVYSSVVMFLLFVIPFGVVLVCNGLMVKKLLDPGDLREPMSQHSKKKSVKMIIIVILTFMLCFLPFHVSRSIYYPFRYLDKHNCDIIRLSNNIYKVTRTLVSLNSCIDPILYFMAGQSFRNSINKKSSINCLSTLLTVRELTHFFFLPKTPLASINAKSIWH</sequence>
<comment type="similarity">
    <text evidence="13">Belongs to the G-protein coupled receptor 1 family.</text>
</comment>
<dbReference type="AlphaFoldDB" id="A0A672RRD8"/>
<keyword evidence="6 14" id="KW-1133">Transmembrane helix</keyword>
<keyword evidence="11 13" id="KW-0675">Receptor</keyword>
<name>A0A672RRD8_SINGR</name>
<evidence type="ECO:0000256" key="14">
    <source>
        <dbReference type="SAM" id="Phobius"/>
    </source>
</evidence>
<dbReference type="SUPFAM" id="SSF81321">
    <property type="entry name" value="Family A G protein-coupled receptor-like"/>
    <property type="match status" value="1"/>
</dbReference>
<dbReference type="Pfam" id="PF00001">
    <property type="entry name" value="7tm_1"/>
    <property type="match status" value="1"/>
</dbReference>
<dbReference type="GO" id="GO:0031686">
    <property type="term" value="F:A1 adenosine receptor binding"/>
    <property type="evidence" value="ECO:0007669"/>
    <property type="project" value="TreeGrafter"/>
</dbReference>
<reference evidence="16" key="2">
    <citation type="submission" date="2025-09" db="UniProtKB">
        <authorList>
            <consortium name="Ensembl"/>
        </authorList>
    </citation>
    <scope>IDENTIFICATION</scope>
</reference>
<organism evidence="16 17">
    <name type="scientific">Sinocyclocheilus grahami</name>
    <name type="common">Dianchi golden-line fish</name>
    <name type="synonym">Barbus grahami</name>
    <dbReference type="NCBI Taxonomy" id="75366"/>
    <lineage>
        <taxon>Eukaryota</taxon>
        <taxon>Metazoa</taxon>
        <taxon>Chordata</taxon>
        <taxon>Craniata</taxon>
        <taxon>Vertebrata</taxon>
        <taxon>Euteleostomi</taxon>
        <taxon>Actinopterygii</taxon>
        <taxon>Neopterygii</taxon>
        <taxon>Teleostei</taxon>
        <taxon>Ostariophysi</taxon>
        <taxon>Cypriniformes</taxon>
        <taxon>Cyprinidae</taxon>
        <taxon>Cyprininae</taxon>
        <taxon>Sinocyclocheilus</taxon>
    </lineage>
</organism>
<dbReference type="PRINTS" id="PR00237">
    <property type="entry name" value="GPCRRHODOPSN"/>
</dbReference>
<evidence type="ECO:0000259" key="15">
    <source>
        <dbReference type="PROSITE" id="PS50262"/>
    </source>
</evidence>